<evidence type="ECO:0000313" key="2">
    <source>
        <dbReference type="EMBL" id="MDV6271004.1"/>
    </source>
</evidence>
<dbReference type="RefSeq" id="WP_317545452.1">
    <property type="nucleotide sequence ID" value="NZ_JAWLKB010000028.1"/>
</dbReference>
<dbReference type="InterPro" id="IPR036390">
    <property type="entry name" value="WH_DNA-bd_sf"/>
</dbReference>
<dbReference type="Pfam" id="PF00480">
    <property type="entry name" value="ROK"/>
    <property type="match status" value="1"/>
</dbReference>
<dbReference type="SUPFAM" id="SSF53067">
    <property type="entry name" value="Actin-like ATPase domain"/>
    <property type="match status" value="1"/>
</dbReference>
<gene>
    <name evidence="2" type="ORF">R3Q16_30720</name>
</gene>
<dbReference type="InterPro" id="IPR036388">
    <property type="entry name" value="WH-like_DNA-bd_sf"/>
</dbReference>
<dbReference type="PANTHER" id="PTHR18964">
    <property type="entry name" value="ROK (REPRESSOR, ORF, KINASE) FAMILY"/>
    <property type="match status" value="1"/>
</dbReference>
<dbReference type="InterPro" id="IPR000600">
    <property type="entry name" value="ROK"/>
</dbReference>
<comment type="caution">
    <text evidence="2">The sequence shown here is derived from an EMBL/GenBank/DDBJ whole genome shotgun (WGS) entry which is preliminary data.</text>
</comment>
<keyword evidence="3" id="KW-1185">Reference proteome</keyword>
<evidence type="ECO:0000313" key="3">
    <source>
        <dbReference type="Proteomes" id="UP001185927"/>
    </source>
</evidence>
<dbReference type="Gene3D" id="3.30.420.40">
    <property type="match status" value="2"/>
</dbReference>
<comment type="similarity">
    <text evidence="1">Belongs to the ROK (NagC/XylR) family.</text>
</comment>
<dbReference type="Gene3D" id="1.10.10.10">
    <property type="entry name" value="Winged helix-like DNA-binding domain superfamily/Winged helix DNA-binding domain"/>
    <property type="match status" value="1"/>
</dbReference>
<evidence type="ECO:0000256" key="1">
    <source>
        <dbReference type="ARBA" id="ARBA00006479"/>
    </source>
</evidence>
<sequence length="406" mass="43399">MTEGCEVHHDMGILYGNFDVRSQPRTTLAGHILRILRVTDAATRTELATAVGSPLATVTRDVAELVRHGLVFDRHDLLAKGVPGRQHVPVSLNTENFMTFGAHVGARVTRVVVGDLRAEALDFDEFPTPATPHAAVESVASTMARYREMFPFRAVLAAGLAIGAQFSQIGMIDHARLGWHAVPIQRMLAEITSLPVTVAPTAEALAALEHEVAALERRSSSLLYFYIRETVGAAWALDGIVRPLGSVAHISTGSDVACPCGRIGCLEATVAEQTLIDRAVRDGVVTDDEADEGIAAVYRLASSGDSDATNLVRERAWYIGRAVGRIRDVINPDALVMGGQAVTGFADTMPEIARVARERSVLPDLPIRFSSLVDGGIQTTAALYTSLVPVLGDPIGLMHAGTSSQR</sequence>
<reference evidence="2 3" key="1">
    <citation type="submission" date="2023-10" db="EMBL/GenBank/DDBJ databases">
        <title>Development of a sustainable strategy for remediation of hydrocarbon-contaminated territories based on the waste exchange concept.</title>
        <authorList>
            <person name="Krivoruchko A."/>
        </authorList>
    </citation>
    <scope>NUCLEOTIDE SEQUENCE [LARGE SCALE GENOMIC DNA]</scope>
    <source>
        <strain evidence="2 3">IEGM 1203</strain>
    </source>
</reference>
<dbReference type="SUPFAM" id="SSF46785">
    <property type="entry name" value="Winged helix' DNA-binding domain"/>
    <property type="match status" value="1"/>
</dbReference>
<protein>
    <submittedName>
        <fullName evidence="2">ROK family transcriptional regulator</fullName>
    </submittedName>
</protein>
<name>A0ABU4C3C8_RHOGO</name>
<accession>A0ABU4C3C8</accession>
<dbReference type="InterPro" id="IPR043129">
    <property type="entry name" value="ATPase_NBD"/>
</dbReference>
<organism evidence="2 3">
    <name type="scientific">Rhodococcus globerulus</name>
    <dbReference type="NCBI Taxonomy" id="33008"/>
    <lineage>
        <taxon>Bacteria</taxon>
        <taxon>Bacillati</taxon>
        <taxon>Actinomycetota</taxon>
        <taxon>Actinomycetes</taxon>
        <taxon>Mycobacteriales</taxon>
        <taxon>Nocardiaceae</taxon>
        <taxon>Rhodococcus</taxon>
    </lineage>
</organism>
<dbReference type="Proteomes" id="UP001185927">
    <property type="component" value="Unassembled WGS sequence"/>
</dbReference>
<dbReference type="PANTHER" id="PTHR18964:SF149">
    <property type="entry name" value="BIFUNCTIONAL UDP-N-ACETYLGLUCOSAMINE 2-EPIMERASE_N-ACETYLMANNOSAMINE KINASE"/>
    <property type="match status" value="1"/>
</dbReference>
<dbReference type="EMBL" id="JAWLKB010000028">
    <property type="protein sequence ID" value="MDV6271004.1"/>
    <property type="molecule type" value="Genomic_DNA"/>
</dbReference>
<proteinExistence type="inferred from homology"/>